<protein>
    <recommendedName>
        <fullName evidence="3">Formylmethanofuran dehydrogenase subunit B</fullName>
    </recommendedName>
</protein>
<comment type="caution">
    <text evidence="1">The sequence shown here is derived from an EMBL/GenBank/DDBJ whole genome shotgun (WGS) entry which is preliminary data.</text>
</comment>
<accession>A0ABS1DY14</accession>
<keyword evidence="2" id="KW-1185">Reference proteome</keyword>
<name>A0ABS1DY14_RUBGE</name>
<dbReference type="RefSeq" id="WP_200379690.1">
    <property type="nucleotide sequence ID" value="NZ_NRRU01000089.1"/>
</dbReference>
<proteinExistence type="predicted"/>
<evidence type="ECO:0008006" key="3">
    <source>
        <dbReference type="Google" id="ProtNLM"/>
    </source>
</evidence>
<reference evidence="1" key="1">
    <citation type="submission" date="2017-08" db="EMBL/GenBank/DDBJ databases">
        <authorList>
            <person name="Imhoff J.F."/>
            <person name="Rahn T."/>
            <person name="Kuenzel S."/>
            <person name="Neulinger S.C."/>
        </authorList>
    </citation>
    <scope>NUCLEOTIDE SEQUENCE</scope>
    <source>
        <strain evidence="1">IM 151</strain>
    </source>
</reference>
<organism evidence="1 2">
    <name type="scientific">Rubrivivax gelatinosus</name>
    <name type="common">Rhodocyclus gelatinosus</name>
    <name type="synonym">Rhodopseudomonas gelatinosa</name>
    <dbReference type="NCBI Taxonomy" id="28068"/>
    <lineage>
        <taxon>Bacteria</taxon>
        <taxon>Pseudomonadati</taxon>
        <taxon>Pseudomonadota</taxon>
        <taxon>Betaproteobacteria</taxon>
        <taxon>Burkholderiales</taxon>
        <taxon>Sphaerotilaceae</taxon>
        <taxon>Rubrivivax</taxon>
    </lineage>
</organism>
<gene>
    <name evidence="1" type="ORF">CKO43_19605</name>
</gene>
<dbReference type="EMBL" id="NRRU01000089">
    <property type="protein sequence ID" value="MBK1714972.1"/>
    <property type="molecule type" value="Genomic_DNA"/>
</dbReference>
<evidence type="ECO:0000313" key="2">
    <source>
        <dbReference type="Proteomes" id="UP001041814"/>
    </source>
</evidence>
<sequence length="425" mass="43738">MTDTVAATPAWTCPFCPLACDHLGVRVGAGDEVLALDGGDCARASRRLASFASRPVETRAEIAGRPASADAALAAAAALLAGAAQPLFAGLGCDVAGARALYPLACATGAVTDAAGGEALFAGLRALQDRGQFTTTLGELRTRADLIVFVGGLPVELAPLIAERCGLGDAGRPQRHVVALAPPGGHDPALAAWASEQVTVETVAAEDGEDLAATLQRLLTRVPRPQTDDNSPLSALATRLRAAHYAVFVGAPALLAPQAALAIEAVHAIVGHLNRKTRAAALWIGGGDGAATANQVFTWLSGLPLRTRASALGLEHEPFLYATDRLLADGAVDALLWVSSWDAEAVPPPTDLPTVVLGHPAQAAAWRREGCVFIPVSTPGIADDGHLFRTDGTVLMPLHAVRPDALPSVAKIAQALLQAVLEARR</sequence>
<reference evidence="1" key="2">
    <citation type="journal article" date="2020" name="Microorganisms">
        <title>Osmotic Adaptation and Compatible Solute Biosynthesis of Phototrophic Bacteria as Revealed from Genome Analyses.</title>
        <authorList>
            <person name="Imhoff J.F."/>
            <person name="Rahn T."/>
            <person name="Kunzel S."/>
            <person name="Keller A."/>
            <person name="Neulinger S.C."/>
        </authorList>
    </citation>
    <scope>NUCLEOTIDE SEQUENCE</scope>
    <source>
        <strain evidence="1">IM 151</strain>
    </source>
</reference>
<dbReference type="Proteomes" id="UP001041814">
    <property type="component" value="Unassembled WGS sequence"/>
</dbReference>
<evidence type="ECO:0000313" key="1">
    <source>
        <dbReference type="EMBL" id="MBK1714972.1"/>
    </source>
</evidence>